<dbReference type="STRING" id="70667.A0A183T6W7"/>
<dbReference type="Gene3D" id="3.40.30.10">
    <property type="entry name" value="Glutaredoxin"/>
    <property type="match status" value="1"/>
</dbReference>
<dbReference type="EMBL" id="UYSU01037107">
    <property type="protein sequence ID" value="VDL98600.1"/>
    <property type="molecule type" value="Genomic_DNA"/>
</dbReference>
<keyword evidence="1" id="KW-1015">Disulfide bond</keyword>
<dbReference type="InterPro" id="IPR036249">
    <property type="entry name" value="Thioredoxin-like_sf"/>
</dbReference>
<keyword evidence="4" id="KW-1185">Reference proteome</keyword>
<evidence type="ECO:0000256" key="1">
    <source>
        <dbReference type="ARBA" id="ARBA00023157"/>
    </source>
</evidence>
<dbReference type="OrthoDB" id="2121326at2759"/>
<feature type="domain" description="Thioredoxin" evidence="2">
    <location>
        <begin position="5"/>
        <end position="121"/>
    </location>
</feature>
<dbReference type="AlphaFoldDB" id="A0A183T6W7"/>
<dbReference type="SUPFAM" id="SSF52833">
    <property type="entry name" value="Thioredoxin-like"/>
    <property type="match status" value="1"/>
</dbReference>
<evidence type="ECO:0000313" key="3">
    <source>
        <dbReference type="EMBL" id="VDL98600.1"/>
    </source>
</evidence>
<organism evidence="5">
    <name type="scientific">Schistocephalus solidus</name>
    <name type="common">Tapeworm</name>
    <dbReference type="NCBI Taxonomy" id="70667"/>
    <lineage>
        <taxon>Eukaryota</taxon>
        <taxon>Metazoa</taxon>
        <taxon>Spiralia</taxon>
        <taxon>Lophotrochozoa</taxon>
        <taxon>Platyhelminthes</taxon>
        <taxon>Cestoda</taxon>
        <taxon>Eucestoda</taxon>
        <taxon>Diphyllobothriidea</taxon>
        <taxon>Diphyllobothriidae</taxon>
        <taxon>Schistocephalus</taxon>
    </lineage>
</organism>
<dbReference type="PANTHER" id="PTHR46115">
    <property type="entry name" value="THIOREDOXIN-LIKE PROTEIN 1"/>
    <property type="match status" value="1"/>
</dbReference>
<protein>
    <submittedName>
        <fullName evidence="5">Thioredoxin</fullName>
    </submittedName>
</protein>
<dbReference type="PRINTS" id="PR00421">
    <property type="entry name" value="THIOREDOXIN"/>
</dbReference>
<reference evidence="3 4" key="2">
    <citation type="submission" date="2018-11" db="EMBL/GenBank/DDBJ databases">
        <authorList>
            <consortium name="Pathogen Informatics"/>
        </authorList>
    </citation>
    <scope>NUCLEOTIDE SEQUENCE [LARGE SCALE GENOMIC DNA]</scope>
    <source>
        <strain evidence="3 4">NST_G2</strain>
    </source>
</reference>
<dbReference type="PROSITE" id="PS51352">
    <property type="entry name" value="THIOREDOXIN_2"/>
    <property type="match status" value="1"/>
</dbReference>
<gene>
    <name evidence="3" type="ORF">SSLN_LOCUS12215</name>
</gene>
<dbReference type="InterPro" id="IPR017937">
    <property type="entry name" value="Thioredoxin_CS"/>
</dbReference>
<dbReference type="InterPro" id="IPR013766">
    <property type="entry name" value="Thioredoxin_domain"/>
</dbReference>
<dbReference type="Pfam" id="PF00085">
    <property type="entry name" value="Thioredoxin"/>
    <property type="match status" value="1"/>
</dbReference>
<dbReference type="Proteomes" id="UP000275846">
    <property type="component" value="Unassembled WGS sequence"/>
</dbReference>
<proteinExistence type="predicted"/>
<evidence type="ECO:0000313" key="4">
    <source>
        <dbReference type="Proteomes" id="UP000275846"/>
    </source>
</evidence>
<dbReference type="PROSITE" id="PS00194">
    <property type="entry name" value="THIOREDOXIN_1"/>
    <property type="match status" value="1"/>
</dbReference>
<sequence>MSQEQEEPELAPLVTEINSEEDMDELKKISQERLVIVDFFATWCGPCKSVKAAYEKLAEEETSVTFAKLDIDVYEAGLEDAPSDYSLVAMPTFMAFKNGEMVDSVIGPHIDALRQMIDRLK</sequence>
<name>A0A183T6W7_SCHSO</name>
<reference evidence="5" key="1">
    <citation type="submission" date="2016-06" db="UniProtKB">
        <authorList>
            <consortium name="WormBaseParasite"/>
        </authorList>
    </citation>
    <scope>IDENTIFICATION</scope>
</reference>
<evidence type="ECO:0000259" key="2">
    <source>
        <dbReference type="PROSITE" id="PS51352"/>
    </source>
</evidence>
<accession>A0A183T6W7</accession>
<evidence type="ECO:0000313" key="5">
    <source>
        <dbReference type="WBParaSite" id="SSLN_0001267201-mRNA-1"/>
    </source>
</evidence>
<dbReference type="WBParaSite" id="SSLN_0001267201-mRNA-1">
    <property type="protein sequence ID" value="SSLN_0001267201-mRNA-1"/>
    <property type="gene ID" value="SSLN_0001267201"/>
</dbReference>
<dbReference type="CDD" id="cd02947">
    <property type="entry name" value="TRX_family"/>
    <property type="match status" value="1"/>
</dbReference>